<keyword evidence="1" id="KW-0732">Signal</keyword>
<reference evidence="2 3" key="1">
    <citation type="submission" date="2016-12" db="EMBL/GenBank/DDBJ databases">
        <title>Comparison of Traditional DNA-DNA Hybridization with In Silico Genomic Analysis.</title>
        <authorList>
            <person name="Nicholson A.C."/>
            <person name="Humrighouse B.W."/>
            <person name="Graziano J."/>
            <person name="Lasker B."/>
            <person name="Whitney A.M."/>
            <person name="Mcquiston J.R."/>
        </authorList>
    </citation>
    <scope>NUCLEOTIDE SEQUENCE [LARGE SCALE GENOMIC DNA]</scope>
    <source>
        <strain evidence="2 3">H2240</strain>
    </source>
</reference>
<gene>
    <name evidence="2" type="ORF">CDV49_15465</name>
</gene>
<evidence type="ECO:0000313" key="3">
    <source>
        <dbReference type="Proteomes" id="UP000196878"/>
    </source>
</evidence>
<dbReference type="EMBL" id="NIPW01000030">
    <property type="protein sequence ID" value="OWJ76102.1"/>
    <property type="molecule type" value="Genomic_DNA"/>
</dbReference>
<protein>
    <recommendedName>
        <fullName evidence="4">YjbF family lipoprotein</fullName>
    </recommendedName>
</protein>
<dbReference type="OrthoDB" id="6237231at2"/>
<dbReference type="AlphaFoldDB" id="A0A212A888"/>
<evidence type="ECO:0000313" key="2">
    <source>
        <dbReference type="EMBL" id="OWJ76102.1"/>
    </source>
</evidence>
<evidence type="ECO:0000256" key="1">
    <source>
        <dbReference type="SAM" id="SignalP"/>
    </source>
</evidence>
<organism evidence="2 3">
    <name type="scientific">Haematobacter genomosp. 1</name>
    <dbReference type="NCBI Taxonomy" id="366618"/>
    <lineage>
        <taxon>Bacteria</taxon>
        <taxon>Pseudomonadati</taxon>
        <taxon>Pseudomonadota</taxon>
        <taxon>Alphaproteobacteria</taxon>
        <taxon>Rhodobacterales</taxon>
        <taxon>Paracoccaceae</taxon>
        <taxon>Haematobacter</taxon>
    </lineage>
</organism>
<name>A0A212A888_9RHOB</name>
<sequence length="223" mass="24015">MGQGMALMRKALVATIGLALMTLAGCGDLQDSRTLLRDVVMGAGDRPQPTPMPQVTQAMLAQQKTPLISAHVERTGGNALLALAGRNAGVDTYVSGDGSTLAFREGVLVATRGLAGADLMSADVPSRAVISAGAGQHQRRMFYIDGDNQSYGRSFLCDLGNIGRENLVVAERSFATRHIIERCTSEDISFENAYWIDDSGVIRGSRQWVSPYLGWVELRQLKD</sequence>
<dbReference type="Gene3D" id="2.40.360.10">
    <property type="entry name" value="YmcC-like"/>
    <property type="match status" value="1"/>
</dbReference>
<dbReference type="InterPro" id="IPR021308">
    <property type="entry name" value="GfcB"/>
</dbReference>
<evidence type="ECO:0008006" key="4">
    <source>
        <dbReference type="Google" id="ProtNLM"/>
    </source>
</evidence>
<proteinExistence type="predicted"/>
<comment type="caution">
    <text evidence="2">The sequence shown here is derived from an EMBL/GenBank/DDBJ whole genome shotgun (WGS) entry which is preliminary data.</text>
</comment>
<dbReference type="Pfam" id="PF11102">
    <property type="entry name" value="YjbF"/>
    <property type="match status" value="1"/>
</dbReference>
<feature type="chain" id="PRO_5012962207" description="YjbF family lipoprotein" evidence="1">
    <location>
        <begin position="25"/>
        <end position="223"/>
    </location>
</feature>
<keyword evidence="3" id="KW-1185">Reference proteome</keyword>
<dbReference type="Proteomes" id="UP000196878">
    <property type="component" value="Unassembled WGS sequence"/>
</dbReference>
<dbReference type="SUPFAM" id="SSF159270">
    <property type="entry name" value="YmcC-like"/>
    <property type="match status" value="1"/>
</dbReference>
<accession>A0A212A888</accession>
<dbReference type="InterPro" id="IPR023373">
    <property type="entry name" value="YmcC_sf"/>
</dbReference>
<feature type="signal peptide" evidence="1">
    <location>
        <begin position="1"/>
        <end position="24"/>
    </location>
</feature>